<protein>
    <submittedName>
        <fullName evidence="2">Uncharacterized protein</fullName>
    </submittedName>
</protein>
<name>A0AAU9UJK9_EUPED</name>
<feature type="compositionally biased region" description="Gly residues" evidence="1">
    <location>
        <begin position="1"/>
        <end position="11"/>
    </location>
</feature>
<organism evidence="2 3">
    <name type="scientific">Euphydryas editha</name>
    <name type="common">Edith's checkerspot</name>
    <dbReference type="NCBI Taxonomy" id="104508"/>
    <lineage>
        <taxon>Eukaryota</taxon>
        <taxon>Metazoa</taxon>
        <taxon>Ecdysozoa</taxon>
        <taxon>Arthropoda</taxon>
        <taxon>Hexapoda</taxon>
        <taxon>Insecta</taxon>
        <taxon>Pterygota</taxon>
        <taxon>Neoptera</taxon>
        <taxon>Endopterygota</taxon>
        <taxon>Lepidoptera</taxon>
        <taxon>Glossata</taxon>
        <taxon>Ditrysia</taxon>
        <taxon>Papilionoidea</taxon>
        <taxon>Nymphalidae</taxon>
        <taxon>Nymphalinae</taxon>
        <taxon>Euphydryas</taxon>
    </lineage>
</organism>
<keyword evidence="3" id="KW-1185">Reference proteome</keyword>
<sequence length="173" mass="17509">MILSLGGGHRGAGARSGSAQRTGAVAGSGSAAEWLIAGVGASSAVHRARVRGGGQRASPPRRAAQRALTQRPPRSATLAPASPPPPSPALPVLGALTSRTRRPVTPQSNGALSGSASRVPWMGASSFSTALVGIYSLKAMYLRCCLVVARPGAPAAAPQRGSALVWVRFSREV</sequence>
<evidence type="ECO:0000313" key="2">
    <source>
        <dbReference type="EMBL" id="CAH2099368.1"/>
    </source>
</evidence>
<proteinExistence type="predicted"/>
<reference evidence="2" key="1">
    <citation type="submission" date="2022-03" db="EMBL/GenBank/DDBJ databases">
        <authorList>
            <person name="Tunstrom K."/>
        </authorList>
    </citation>
    <scope>NUCLEOTIDE SEQUENCE</scope>
</reference>
<comment type="caution">
    <text evidence="2">The sequence shown here is derived from an EMBL/GenBank/DDBJ whole genome shotgun (WGS) entry which is preliminary data.</text>
</comment>
<dbReference type="AlphaFoldDB" id="A0AAU9UJK9"/>
<accession>A0AAU9UJK9</accession>
<feature type="compositionally biased region" description="Low complexity" evidence="1">
    <location>
        <begin position="56"/>
        <end position="80"/>
    </location>
</feature>
<evidence type="ECO:0000256" key="1">
    <source>
        <dbReference type="SAM" id="MobiDB-lite"/>
    </source>
</evidence>
<dbReference type="EMBL" id="CAKOGL010000022">
    <property type="protein sequence ID" value="CAH2099368.1"/>
    <property type="molecule type" value="Genomic_DNA"/>
</dbReference>
<feature type="compositionally biased region" description="Low complexity" evidence="1">
    <location>
        <begin position="13"/>
        <end position="22"/>
    </location>
</feature>
<feature type="region of interest" description="Disordered" evidence="1">
    <location>
        <begin position="1"/>
        <end position="22"/>
    </location>
</feature>
<dbReference type="Proteomes" id="UP001153954">
    <property type="component" value="Unassembled WGS sequence"/>
</dbReference>
<evidence type="ECO:0000313" key="3">
    <source>
        <dbReference type="Proteomes" id="UP001153954"/>
    </source>
</evidence>
<feature type="region of interest" description="Disordered" evidence="1">
    <location>
        <begin position="47"/>
        <end position="91"/>
    </location>
</feature>
<gene>
    <name evidence="2" type="ORF">EEDITHA_LOCUS14357</name>
</gene>